<protein>
    <submittedName>
        <fullName evidence="1">ABC transporter permease</fullName>
    </submittedName>
</protein>
<dbReference type="Proteomes" id="UP000469670">
    <property type="component" value="Unassembled WGS sequence"/>
</dbReference>
<organism evidence="1 2">
    <name type="scientific">Streptomyces parvus</name>
    <dbReference type="NCBI Taxonomy" id="66428"/>
    <lineage>
        <taxon>Bacteria</taxon>
        <taxon>Bacillati</taxon>
        <taxon>Actinomycetota</taxon>
        <taxon>Actinomycetes</taxon>
        <taxon>Kitasatosporales</taxon>
        <taxon>Streptomycetaceae</taxon>
        <taxon>Streptomyces</taxon>
    </lineage>
</organism>
<comment type="caution">
    <text evidence="1">The sequence shown here is derived from an EMBL/GenBank/DDBJ whole genome shotgun (WGS) entry which is preliminary data.</text>
</comment>
<feature type="non-terminal residue" evidence="1">
    <location>
        <position position="50"/>
    </location>
</feature>
<accession>A0A7K3S0L8</accession>
<dbReference type="AlphaFoldDB" id="A0A7K3S0L8"/>
<evidence type="ECO:0000313" key="1">
    <source>
        <dbReference type="EMBL" id="NEC21044.1"/>
    </source>
</evidence>
<dbReference type="EMBL" id="JAAGMP010001008">
    <property type="protein sequence ID" value="NEC21044.1"/>
    <property type="molecule type" value="Genomic_DNA"/>
</dbReference>
<reference evidence="1 2" key="1">
    <citation type="submission" date="2020-01" db="EMBL/GenBank/DDBJ databases">
        <title>Insect and environment-associated Actinomycetes.</title>
        <authorList>
            <person name="Currrie C."/>
            <person name="Chevrette M."/>
            <person name="Carlson C."/>
            <person name="Stubbendieck R."/>
            <person name="Wendt-Pienkowski E."/>
        </authorList>
    </citation>
    <scope>NUCLEOTIDE SEQUENCE [LARGE SCALE GENOMIC DNA]</scope>
    <source>
        <strain evidence="1 2">SID7590</strain>
    </source>
</reference>
<proteinExistence type="predicted"/>
<name>A0A7K3S0L8_9ACTN</name>
<gene>
    <name evidence="1" type="ORF">G3I50_22780</name>
</gene>
<evidence type="ECO:0000313" key="2">
    <source>
        <dbReference type="Proteomes" id="UP000469670"/>
    </source>
</evidence>
<sequence>MSTAPNRRAVAVILLIPLMVTLALWAFAWPAARIAPRDLPVGVAGAAPAA</sequence>